<evidence type="ECO:0000313" key="2">
    <source>
        <dbReference type="EMBL" id="PKU87058.1"/>
    </source>
</evidence>
<dbReference type="SMART" id="SM01416">
    <property type="entry name" value="Ribosomal_L19e"/>
    <property type="match status" value="1"/>
</dbReference>
<dbReference type="GO" id="GO:0003735">
    <property type="term" value="F:structural constituent of ribosome"/>
    <property type="evidence" value="ECO:0007669"/>
    <property type="project" value="InterPro"/>
</dbReference>
<dbReference type="InterPro" id="IPR014722">
    <property type="entry name" value="Rib_uL2_dom2"/>
</dbReference>
<dbReference type="GO" id="GO:0006412">
    <property type="term" value="P:translation"/>
    <property type="evidence" value="ECO:0007669"/>
    <property type="project" value="InterPro"/>
</dbReference>
<dbReference type="STRING" id="906689.A0A2I0XGM5"/>
<evidence type="ECO:0000259" key="1">
    <source>
        <dbReference type="SMART" id="SM01416"/>
    </source>
</evidence>
<accession>A0A2I0XGM5</accession>
<dbReference type="Gene3D" id="1.10.1200.240">
    <property type="match status" value="1"/>
</dbReference>
<dbReference type="Proteomes" id="UP000233837">
    <property type="component" value="Unassembled WGS sequence"/>
</dbReference>
<dbReference type="AlphaFoldDB" id="A0A2I0XGM5"/>
<feature type="domain" description="Large ribosomal subunit protein eL19" evidence="1">
    <location>
        <begin position="3"/>
        <end position="151"/>
    </location>
</feature>
<sequence>MVSLKLQKRLTTSLLNFKRLSLNDIKIDIPRIPKKNKLIDAMATSDVMINWEKSSWGRKFIINSRSHARFKEKEKRMGCHSGYGKHMGTREARLPMKVLWMRRMRVLRCFLRKYREAKKIDKRMCHDMNIKVKGNVFKNKRVLRESINKSTREKARENIFFDQFEAKRAKSKVSRENKIFRNEECLAQMLRALEKKNHLQ</sequence>
<gene>
    <name evidence="2" type="primary">RPL19B</name>
    <name evidence="2" type="ORF">MA16_Dca027308</name>
</gene>
<reference evidence="2 3" key="1">
    <citation type="journal article" date="2016" name="Sci. Rep.">
        <title>The Dendrobium catenatum Lindl. genome sequence provides insights into polysaccharide synthase, floral development and adaptive evolution.</title>
        <authorList>
            <person name="Zhang G.Q."/>
            <person name="Xu Q."/>
            <person name="Bian C."/>
            <person name="Tsai W.C."/>
            <person name="Yeh C.M."/>
            <person name="Liu K.W."/>
            <person name="Yoshida K."/>
            <person name="Zhang L.S."/>
            <person name="Chang S.B."/>
            <person name="Chen F."/>
            <person name="Shi Y."/>
            <person name="Su Y.Y."/>
            <person name="Zhang Y.Q."/>
            <person name="Chen L.J."/>
            <person name="Yin Y."/>
            <person name="Lin M."/>
            <person name="Huang H."/>
            <person name="Deng H."/>
            <person name="Wang Z.W."/>
            <person name="Zhu S.L."/>
            <person name="Zhao X."/>
            <person name="Deng C."/>
            <person name="Niu S.C."/>
            <person name="Huang J."/>
            <person name="Wang M."/>
            <person name="Liu G.H."/>
            <person name="Yang H.J."/>
            <person name="Xiao X.J."/>
            <person name="Hsiao Y.Y."/>
            <person name="Wu W.L."/>
            <person name="Chen Y.Y."/>
            <person name="Mitsuda N."/>
            <person name="Ohme-Takagi M."/>
            <person name="Luo Y.B."/>
            <person name="Van de Peer Y."/>
            <person name="Liu Z.J."/>
        </authorList>
    </citation>
    <scope>NUCLEOTIDE SEQUENCE [LARGE SCALE GENOMIC DNA]</scope>
    <source>
        <tissue evidence="2">The whole plant</tissue>
    </source>
</reference>
<dbReference type="Pfam" id="PF25476">
    <property type="entry name" value="Ribosomal_L19e_C"/>
    <property type="match status" value="1"/>
</dbReference>
<dbReference type="InterPro" id="IPR000196">
    <property type="entry name" value="Ribosomal_eL19_dom"/>
</dbReference>
<proteinExistence type="predicted"/>
<keyword evidence="3" id="KW-1185">Reference proteome</keyword>
<dbReference type="InterPro" id="IPR039547">
    <property type="entry name" value="Ribosomal_eL19"/>
</dbReference>
<organism evidence="2 3">
    <name type="scientific">Dendrobium catenatum</name>
    <dbReference type="NCBI Taxonomy" id="906689"/>
    <lineage>
        <taxon>Eukaryota</taxon>
        <taxon>Viridiplantae</taxon>
        <taxon>Streptophyta</taxon>
        <taxon>Embryophyta</taxon>
        <taxon>Tracheophyta</taxon>
        <taxon>Spermatophyta</taxon>
        <taxon>Magnoliopsida</taxon>
        <taxon>Liliopsida</taxon>
        <taxon>Asparagales</taxon>
        <taxon>Orchidaceae</taxon>
        <taxon>Epidendroideae</taxon>
        <taxon>Malaxideae</taxon>
        <taxon>Dendrobiinae</taxon>
        <taxon>Dendrobium</taxon>
    </lineage>
</organism>
<reference evidence="2 3" key="2">
    <citation type="journal article" date="2017" name="Nature">
        <title>The Apostasia genome and the evolution of orchids.</title>
        <authorList>
            <person name="Zhang G.Q."/>
            <person name="Liu K.W."/>
            <person name="Li Z."/>
            <person name="Lohaus R."/>
            <person name="Hsiao Y.Y."/>
            <person name="Niu S.C."/>
            <person name="Wang J.Y."/>
            <person name="Lin Y.C."/>
            <person name="Xu Q."/>
            <person name="Chen L.J."/>
            <person name="Yoshida K."/>
            <person name="Fujiwara S."/>
            <person name="Wang Z.W."/>
            <person name="Zhang Y.Q."/>
            <person name="Mitsuda N."/>
            <person name="Wang M."/>
            <person name="Liu G.H."/>
            <person name="Pecoraro L."/>
            <person name="Huang H.X."/>
            <person name="Xiao X.J."/>
            <person name="Lin M."/>
            <person name="Wu X.Y."/>
            <person name="Wu W.L."/>
            <person name="Chen Y.Y."/>
            <person name="Chang S.B."/>
            <person name="Sakamoto S."/>
            <person name="Ohme-Takagi M."/>
            <person name="Yagi M."/>
            <person name="Zeng S.J."/>
            <person name="Shen C.Y."/>
            <person name="Yeh C.M."/>
            <person name="Luo Y.B."/>
            <person name="Tsai W.C."/>
            <person name="Van de Peer Y."/>
            <person name="Liu Z.J."/>
        </authorList>
    </citation>
    <scope>NUCLEOTIDE SEQUENCE [LARGE SCALE GENOMIC DNA]</scope>
    <source>
        <tissue evidence="2">The whole plant</tissue>
    </source>
</reference>
<keyword evidence="2" id="KW-0689">Ribosomal protein</keyword>
<protein>
    <submittedName>
        <fullName evidence="2">60S ribosomal protein L19-2</fullName>
    </submittedName>
</protein>
<dbReference type="InterPro" id="IPR057260">
    <property type="entry name" value="Ribosomal_L19e_C"/>
</dbReference>
<name>A0A2I0XGM5_9ASPA</name>
<dbReference type="SUPFAM" id="SSF48140">
    <property type="entry name" value="Ribosomal protein L19 (L19e)"/>
    <property type="match status" value="1"/>
</dbReference>
<dbReference type="Gene3D" id="2.30.30.30">
    <property type="match status" value="1"/>
</dbReference>
<keyword evidence="2" id="KW-0687">Ribonucleoprotein</keyword>
<dbReference type="EMBL" id="KZ501898">
    <property type="protein sequence ID" value="PKU87058.1"/>
    <property type="molecule type" value="Genomic_DNA"/>
</dbReference>
<dbReference type="GO" id="GO:0022625">
    <property type="term" value="C:cytosolic large ribosomal subunit"/>
    <property type="evidence" value="ECO:0007669"/>
    <property type="project" value="InterPro"/>
</dbReference>
<dbReference type="PANTHER" id="PTHR10722">
    <property type="entry name" value="60S RIBOSOMAL PROTEIN L19"/>
    <property type="match status" value="1"/>
</dbReference>
<evidence type="ECO:0000313" key="3">
    <source>
        <dbReference type="Proteomes" id="UP000233837"/>
    </source>
</evidence>
<dbReference type="InterPro" id="IPR035970">
    <property type="entry name" value="60S_ribosomal_eL19_sf"/>
</dbReference>
<dbReference type="GO" id="GO:0003723">
    <property type="term" value="F:RNA binding"/>
    <property type="evidence" value="ECO:0007669"/>
    <property type="project" value="InterPro"/>
</dbReference>